<comment type="caution">
    <text evidence="2">The sequence shown here is derived from an EMBL/GenBank/DDBJ whole genome shotgun (WGS) entry which is preliminary data.</text>
</comment>
<accession>A0A2A4WW40</accession>
<name>A0A2A4WW40_9GAMM</name>
<dbReference type="InterPro" id="IPR002321">
    <property type="entry name" value="Cyt_c_II"/>
</dbReference>
<dbReference type="GO" id="GO:0009055">
    <property type="term" value="F:electron transfer activity"/>
    <property type="evidence" value="ECO:0007669"/>
    <property type="project" value="InterPro"/>
</dbReference>
<dbReference type="GO" id="GO:0020037">
    <property type="term" value="F:heme binding"/>
    <property type="evidence" value="ECO:0007669"/>
    <property type="project" value="InterPro"/>
</dbReference>
<organism evidence="2 3">
    <name type="scientific">SAR86 cluster bacterium</name>
    <dbReference type="NCBI Taxonomy" id="2030880"/>
    <lineage>
        <taxon>Bacteria</taxon>
        <taxon>Pseudomonadati</taxon>
        <taxon>Pseudomonadota</taxon>
        <taxon>Gammaproteobacteria</taxon>
        <taxon>SAR86 cluster</taxon>
    </lineage>
</organism>
<dbReference type="AlphaFoldDB" id="A0A2A4WW40"/>
<dbReference type="GO" id="GO:0005506">
    <property type="term" value="F:iron ion binding"/>
    <property type="evidence" value="ECO:0007669"/>
    <property type="project" value="InterPro"/>
</dbReference>
<dbReference type="PROSITE" id="PS51009">
    <property type="entry name" value="CYTCII"/>
    <property type="match status" value="1"/>
</dbReference>
<sequence length="162" mass="16743">MIKKALVLVSALAMLVSGSFFTASAQDEPTPALIAAGATDTRQSVFKLLYFNLIPIAGMARGAPFDAEVAEQNARNIAALAPMIPGLFAAADTRDFDVETEALDVIWEDPTGFAAKAQALMEAAGTFADVAAGGDRGATLGAFRALGGGCGNCHDDFRVDTD</sequence>
<gene>
    <name evidence="2" type="ORF">COB20_15160</name>
</gene>
<dbReference type="EMBL" id="NVUL01000103">
    <property type="protein sequence ID" value="PCI74446.1"/>
    <property type="molecule type" value="Genomic_DNA"/>
</dbReference>
<dbReference type="Gene3D" id="1.20.120.10">
    <property type="entry name" value="Cytochrome c/b562"/>
    <property type="match status" value="1"/>
</dbReference>
<evidence type="ECO:0000256" key="1">
    <source>
        <dbReference type="SAM" id="SignalP"/>
    </source>
</evidence>
<protein>
    <submittedName>
        <fullName evidence="2">Cytochrome C</fullName>
    </submittedName>
</protein>
<dbReference type="SUPFAM" id="SSF47175">
    <property type="entry name" value="Cytochromes"/>
    <property type="match status" value="1"/>
</dbReference>
<evidence type="ECO:0000313" key="3">
    <source>
        <dbReference type="Proteomes" id="UP000218767"/>
    </source>
</evidence>
<evidence type="ECO:0000313" key="2">
    <source>
        <dbReference type="EMBL" id="PCI74446.1"/>
    </source>
</evidence>
<feature type="signal peptide" evidence="1">
    <location>
        <begin position="1"/>
        <end position="25"/>
    </location>
</feature>
<dbReference type="Proteomes" id="UP000218767">
    <property type="component" value="Unassembled WGS sequence"/>
</dbReference>
<feature type="chain" id="PRO_5013218202" evidence="1">
    <location>
        <begin position="26"/>
        <end position="162"/>
    </location>
</feature>
<reference evidence="3" key="1">
    <citation type="submission" date="2017-08" db="EMBL/GenBank/DDBJ databases">
        <title>A dynamic microbial community with high functional redundancy inhabits the cold, oxic subseafloor aquifer.</title>
        <authorList>
            <person name="Tully B.J."/>
            <person name="Wheat C.G."/>
            <person name="Glazer B.T."/>
            <person name="Huber J.A."/>
        </authorList>
    </citation>
    <scope>NUCLEOTIDE SEQUENCE [LARGE SCALE GENOMIC DNA]</scope>
</reference>
<dbReference type="InterPro" id="IPR010980">
    <property type="entry name" value="Cyt_c/b562"/>
</dbReference>
<keyword evidence="1" id="KW-0732">Signal</keyword>
<dbReference type="GO" id="GO:0022900">
    <property type="term" value="P:electron transport chain"/>
    <property type="evidence" value="ECO:0007669"/>
    <property type="project" value="InterPro"/>
</dbReference>
<proteinExistence type="predicted"/>
<dbReference type="Pfam" id="PF01322">
    <property type="entry name" value="Cytochrom_C_2"/>
    <property type="match status" value="1"/>
</dbReference>